<dbReference type="AlphaFoldDB" id="G7VDL2"/>
<evidence type="ECO:0000256" key="1">
    <source>
        <dbReference type="SAM" id="Phobius"/>
    </source>
</evidence>
<dbReference type="Proteomes" id="UP000005867">
    <property type="component" value="Chromosome"/>
</dbReference>
<protein>
    <submittedName>
        <fullName evidence="2">Uncharacterized protein</fullName>
    </submittedName>
</protein>
<keyword evidence="1" id="KW-0472">Membrane</keyword>
<dbReference type="OrthoDB" id="27929at2157"/>
<name>G7VDL2_9CREN</name>
<accession>G7VDL2</accession>
<dbReference type="RefSeq" id="WP_014289816.1">
    <property type="nucleotide sequence ID" value="NC_016645.1"/>
</dbReference>
<dbReference type="KEGG" id="pyr:P186_2607"/>
<evidence type="ECO:0000313" key="3">
    <source>
        <dbReference type="Proteomes" id="UP000005867"/>
    </source>
</evidence>
<evidence type="ECO:0000313" key="2">
    <source>
        <dbReference type="EMBL" id="AET33991.1"/>
    </source>
</evidence>
<dbReference type="EMBL" id="CP003098">
    <property type="protein sequence ID" value="AET33991.1"/>
    <property type="molecule type" value="Genomic_DNA"/>
</dbReference>
<feature type="transmembrane region" description="Helical" evidence="1">
    <location>
        <begin position="34"/>
        <end position="55"/>
    </location>
</feature>
<dbReference type="BioCyc" id="PSP1104324:GJSN-2551-MONOMER"/>
<dbReference type="eggNOG" id="arCOG06989">
    <property type="taxonomic scope" value="Archaea"/>
</dbReference>
<gene>
    <name evidence="2" type="ORF">P186_2607</name>
</gene>
<keyword evidence="3" id="KW-1185">Reference proteome</keyword>
<dbReference type="STRING" id="1104324.P186_2607"/>
<dbReference type="GeneID" id="11594208"/>
<keyword evidence="1" id="KW-1133">Transmembrane helix</keyword>
<sequence>MKSGVVTALSFVAIAMGGLFLVSTLSNPSLDVFILARDLGLSLSALATGIAAPLLHRKFTSDEEGRQPNN</sequence>
<proteinExistence type="predicted"/>
<reference evidence="2 3" key="1">
    <citation type="journal article" date="2012" name="J. Bacteriol.">
        <title>Complete genome sequence of strain 1860, a crenarchaeon of the genus pyrobaculum able to grow with various electron acceptors.</title>
        <authorList>
            <person name="Mardanov A.V."/>
            <person name="Gumerov V.M."/>
            <person name="Slobodkina G.B."/>
            <person name="Beletsky A.V."/>
            <person name="Bonch-Osmolovskaya E.A."/>
            <person name="Ravin N.V."/>
            <person name="Skryabin K.G."/>
        </authorList>
    </citation>
    <scope>NUCLEOTIDE SEQUENCE [LARGE SCALE GENOMIC DNA]</scope>
    <source>
        <strain evidence="2 3">1860</strain>
    </source>
</reference>
<dbReference type="HOGENOM" id="CLU_192663_0_0_2"/>
<organism evidence="2 3">
    <name type="scientific">Pyrobaculum ferrireducens</name>
    <dbReference type="NCBI Taxonomy" id="1104324"/>
    <lineage>
        <taxon>Archaea</taxon>
        <taxon>Thermoproteota</taxon>
        <taxon>Thermoprotei</taxon>
        <taxon>Thermoproteales</taxon>
        <taxon>Thermoproteaceae</taxon>
        <taxon>Pyrobaculum</taxon>
    </lineage>
</organism>
<keyword evidence="1" id="KW-0812">Transmembrane</keyword>